<name>A0ACC2WS28_9TREE</name>
<accession>A0ACC2WS28</accession>
<protein>
    <submittedName>
        <fullName evidence="1">Uncharacterized protein</fullName>
    </submittedName>
</protein>
<gene>
    <name evidence="1" type="ORF">QFC22_005668</name>
</gene>
<sequence>MHMFPTTALACLALSTSFIQAAPFLTGRDNNMDPSHDHDWDHYKEDESYSSSANLAGSAVETASWTSAYPAAASPSVVLVDDVVISTNGPFPPALQNTLLPTPVADNSTVTNTDGVGDVVIVVPVDTTSLSFDNDDGSKIASTGSSNYLASLSNPQSNLSFRKTFLDATIRISRFLGGASWTFAAGGLWEEYVWLTPVNVRHGEIGDC</sequence>
<dbReference type="Proteomes" id="UP001243375">
    <property type="component" value="Unassembled WGS sequence"/>
</dbReference>
<organism evidence="1 2">
    <name type="scientific">Naganishia vaughanmartiniae</name>
    <dbReference type="NCBI Taxonomy" id="1424756"/>
    <lineage>
        <taxon>Eukaryota</taxon>
        <taxon>Fungi</taxon>
        <taxon>Dikarya</taxon>
        <taxon>Basidiomycota</taxon>
        <taxon>Agaricomycotina</taxon>
        <taxon>Tremellomycetes</taxon>
        <taxon>Filobasidiales</taxon>
        <taxon>Filobasidiaceae</taxon>
        <taxon>Naganishia</taxon>
    </lineage>
</organism>
<reference evidence="1" key="1">
    <citation type="submission" date="2023-04" db="EMBL/GenBank/DDBJ databases">
        <title>Draft Genome sequencing of Naganishia species isolated from polar environments using Oxford Nanopore Technology.</title>
        <authorList>
            <person name="Leo P."/>
            <person name="Venkateswaran K."/>
        </authorList>
    </citation>
    <scope>NUCLEOTIDE SEQUENCE</scope>
    <source>
        <strain evidence="1">MNA-CCFEE 5425</strain>
    </source>
</reference>
<evidence type="ECO:0000313" key="1">
    <source>
        <dbReference type="EMBL" id="KAJ9114216.1"/>
    </source>
</evidence>
<keyword evidence="2" id="KW-1185">Reference proteome</keyword>
<comment type="caution">
    <text evidence="1">The sequence shown here is derived from an EMBL/GenBank/DDBJ whole genome shotgun (WGS) entry which is preliminary data.</text>
</comment>
<evidence type="ECO:0000313" key="2">
    <source>
        <dbReference type="Proteomes" id="UP001243375"/>
    </source>
</evidence>
<proteinExistence type="predicted"/>
<dbReference type="EMBL" id="JASBWU010000019">
    <property type="protein sequence ID" value="KAJ9114216.1"/>
    <property type="molecule type" value="Genomic_DNA"/>
</dbReference>